<comment type="caution">
    <text evidence="1">The sequence shown here is derived from an EMBL/GenBank/DDBJ whole genome shotgun (WGS) entry which is preliminary data.</text>
</comment>
<keyword evidence="2" id="KW-1185">Reference proteome</keyword>
<dbReference type="AlphaFoldDB" id="A0AAN9M910"/>
<sequence>MQKLHSNYTVELCKQNPVDPLVILNYVEAPNPQASYMLSGSNSTTKCSLLKAAGVGRISVALVTPSNKEDRRSSLPCDRFIASLALVLSYTQDRSVIRPPSIHLAHVGTPWLLYVVMIISWLPHQVVVRSRIMPSQGPPPCTQSTRPEELKFLTCLIQVTFSLPTA</sequence>
<proteinExistence type="predicted"/>
<gene>
    <name evidence="1" type="ORF">VNO77_08017</name>
</gene>
<protein>
    <submittedName>
        <fullName evidence="1">Uncharacterized protein</fullName>
    </submittedName>
</protein>
<name>A0AAN9M910_CANGL</name>
<organism evidence="1 2">
    <name type="scientific">Canavalia gladiata</name>
    <name type="common">Sword bean</name>
    <name type="synonym">Dolichos gladiatus</name>
    <dbReference type="NCBI Taxonomy" id="3824"/>
    <lineage>
        <taxon>Eukaryota</taxon>
        <taxon>Viridiplantae</taxon>
        <taxon>Streptophyta</taxon>
        <taxon>Embryophyta</taxon>
        <taxon>Tracheophyta</taxon>
        <taxon>Spermatophyta</taxon>
        <taxon>Magnoliopsida</taxon>
        <taxon>eudicotyledons</taxon>
        <taxon>Gunneridae</taxon>
        <taxon>Pentapetalae</taxon>
        <taxon>rosids</taxon>
        <taxon>fabids</taxon>
        <taxon>Fabales</taxon>
        <taxon>Fabaceae</taxon>
        <taxon>Papilionoideae</taxon>
        <taxon>50 kb inversion clade</taxon>
        <taxon>NPAAA clade</taxon>
        <taxon>indigoferoid/millettioid clade</taxon>
        <taxon>Phaseoleae</taxon>
        <taxon>Canavalia</taxon>
    </lineage>
</organism>
<dbReference type="Proteomes" id="UP001367508">
    <property type="component" value="Unassembled WGS sequence"/>
</dbReference>
<reference evidence="1 2" key="1">
    <citation type="submission" date="2024-01" db="EMBL/GenBank/DDBJ databases">
        <title>The genomes of 5 underutilized Papilionoideae crops provide insights into root nodulation and disease resistanc.</title>
        <authorList>
            <person name="Jiang F."/>
        </authorList>
    </citation>
    <scope>NUCLEOTIDE SEQUENCE [LARGE SCALE GENOMIC DNA]</scope>
    <source>
        <strain evidence="1">LVBAO_FW01</strain>
        <tissue evidence="1">Leaves</tissue>
    </source>
</reference>
<accession>A0AAN9M910</accession>
<dbReference type="EMBL" id="JAYMYQ010000002">
    <property type="protein sequence ID" value="KAK7350009.1"/>
    <property type="molecule type" value="Genomic_DNA"/>
</dbReference>
<evidence type="ECO:0000313" key="1">
    <source>
        <dbReference type="EMBL" id="KAK7350009.1"/>
    </source>
</evidence>
<evidence type="ECO:0000313" key="2">
    <source>
        <dbReference type="Proteomes" id="UP001367508"/>
    </source>
</evidence>